<dbReference type="SUPFAM" id="SSF141371">
    <property type="entry name" value="PilZ domain-like"/>
    <property type="match status" value="1"/>
</dbReference>
<protein>
    <submittedName>
        <fullName evidence="2">PilZ domain-containing protein</fullName>
    </submittedName>
</protein>
<gene>
    <name evidence="2" type="ORF">ATL17_3349</name>
</gene>
<name>A0A4R6VG78_9HYPH</name>
<dbReference type="InterPro" id="IPR009875">
    <property type="entry name" value="PilZ_domain"/>
</dbReference>
<feature type="domain" description="PilZ" evidence="1">
    <location>
        <begin position="39"/>
        <end position="129"/>
    </location>
</feature>
<sequence length="136" mass="15336">MNNPHAHEMQAKPVNELVAKQSETLRRRIDKDQEKNAHKRKFQRHPTFAVATLMLLDNSHIFDGVVTEVSSGGVKFRPASSFLQERNGDRVAVKIDEIQSSGVIRASRADGYGIQLLDKLSPEEMDHILQNYGVKT</sequence>
<comment type="caution">
    <text evidence="2">The sequence shown here is derived from an EMBL/GenBank/DDBJ whole genome shotgun (WGS) entry which is preliminary data.</text>
</comment>
<proteinExistence type="predicted"/>
<dbReference type="Pfam" id="PF07238">
    <property type="entry name" value="PilZ"/>
    <property type="match status" value="1"/>
</dbReference>
<reference evidence="2 3" key="1">
    <citation type="submission" date="2019-03" db="EMBL/GenBank/DDBJ databases">
        <title>Genomic Encyclopedia of Type Strains, Phase III (KMG-III): the genomes of soil and plant-associated and newly described type strains.</title>
        <authorList>
            <person name="Whitman W."/>
        </authorList>
    </citation>
    <scope>NUCLEOTIDE SEQUENCE [LARGE SCALE GENOMIC DNA]</scope>
    <source>
        <strain evidence="2 3">CGMCC 1.7002</strain>
    </source>
</reference>
<dbReference type="EMBL" id="SNYR01000004">
    <property type="protein sequence ID" value="TDQ60460.1"/>
    <property type="molecule type" value="Genomic_DNA"/>
</dbReference>
<dbReference type="AlphaFoldDB" id="A0A4R6VG78"/>
<evidence type="ECO:0000259" key="1">
    <source>
        <dbReference type="Pfam" id="PF07238"/>
    </source>
</evidence>
<evidence type="ECO:0000313" key="2">
    <source>
        <dbReference type="EMBL" id="TDQ60460.1"/>
    </source>
</evidence>
<dbReference type="GO" id="GO:0035438">
    <property type="term" value="F:cyclic-di-GMP binding"/>
    <property type="evidence" value="ECO:0007669"/>
    <property type="project" value="InterPro"/>
</dbReference>
<organism evidence="2 3">
    <name type="scientific">Maritalea mobilis</name>
    <dbReference type="NCBI Taxonomy" id="483324"/>
    <lineage>
        <taxon>Bacteria</taxon>
        <taxon>Pseudomonadati</taxon>
        <taxon>Pseudomonadota</taxon>
        <taxon>Alphaproteobacteria</taxon>
        <taxon>Hyphomicrobiales</taxon>
        <taxon>Devosiaceae</taxon>
        <taxon>Maritalea</taxon>
    </lineage>
</organism>
<accession>A0A4R6VG78</accession>
<keyword evidence="3" id="KW-1185">Reference proteome</keyword>
<evidence type="ECO:0000313" key="3">
    <source>
        <dbReference type="Proteomes" id="UP000295391"/>
    </source>
</evidence>
<dbReference type="Proteomes" id="UP000295391">
    <property type="component" value="Unassembled WGS sequence"/>
</dbReference>